<dbReference type="Proteomes" id="UP000298458">
    <property type="component" value="Unassembled WGS sequence"/>
</dbReference>
<evidence type="ECO:0000313" key="1">
    <source>
        <dbReference type="EMBL" id="TGK08791.1"/>
    </source>
</evidence>
<dbReference type="EMBL" id="RQET01000009">
    <property type="protein sequence ID" value="TGK08791.1"/>
    <property type="molecule type" value="Genomic_DNA"/>
</dbReference>
<dbReference type="AlphaFoldDB" id="A0A4R9GAY7"/>
<organism evidence="1 2">
    <name type="scientific">Leptospira fletcheri</name>
    <dbReference type="NCBI Taxonomy" id="2484981"/>
    <lineage>
        <taxon>Bacteria</taxon>
        <taxon>Pseudomonadati</taxon>
        <taxon>Spirochaetota</taxon>
        <taxon>Spirochaetia</taxon>
        <taxon>Leptospirales</taxon>
        <taxon>Leptospiraceae</taxon>
        <taxon>Leptospira</taxon>
    </lineage>
</organism>
<sequence>MKALFFRGFLLFTLILAIQCKEKDEQKSEPQNNSTTQQEVKPDKTPVLLKLANPSIKSVYHISYAAPWVKKLKTEGRYGICAEVDPKKKLFKIKFEGEDKIYLINMTLVDESKFSLAYEGVPLYDGIFVDRKKTLGIYMKFSEPGSAIDPFAWGDDEVPSDGYQMDNPIHVKNMSTVIDCEMEILIAGCLESPEQNQPWKDCRPPGYNNLKN</sequence>
<gene>
    <name evidence="1" type="ORF">EHO60_12125</name>
</gene>
<protein>
    <submittedName>
        <fullName evidence="1">Uncharacterized protein</fullName>
    </submittedName>
</protein>
<dbReference type="RefSeq" id="WP_135768476.1">
    <property type="nucleotide sequence ID" value="NZ_RQET01000009.1"/>
</dbReference>
<reference evidence="1" key="1">
    <citation type="journal article" date="2019" name="PLoS Negl. Trop. Dis.">
        <title>Revisiting the worldwide diversity of Leptospira species in the environment.</title>
        <authorList>
            <person name="Vincent A.T."/>
            <person name="Schiettekatte O."/>
            <person name="Bourhy P."/>
            <person name="Veyrier F.J."/>
            <person name="Picardeau M."/>
        </authorList>
    </citation>
    <scope>NUCLEOTIDE SEQUENCE [LARGE SCALE GENOMIC DNA]</scope>
    <source>
        <strain evidence="1">SSW15</strain>
    </source>
</reference>
<evidence type="ECO:0000313" key="2">
    <source>
        <dbReference type="Proteomes" id="UP000298458"/>
    </source>
</evidence>
<proteinExistence type="predicted"/>
<comment type="caution">
    <text evidence="1">The sequence shown here is derived from an EMBL/GenBank/DDBJ whole genome shotgun (WGS) entry which is preliminary data.</text>
</comment>
<dbReference type="OrthoDB" id="340075at2"/>
<accession>A0A4R9GAY7</accession>
<keyword evidence="2" id="KW-1185">Reference proteome</keyword>
<name>A0A4R9GAY7_9LEPT</name>